<proteinExistence type="predicted"/>
<accession>A0A9P8N835</accession>
<dbReference type="GO" id="GO:0005524">
    <property type="term" value="F:ATP binding"/>
    <property type="evidence" value="ECO:0007669"/>
    <property type="project" value="InterPro"/>
</dbReference>
<evidence type="ECO:0000313" key="3">
    <source>
        <dbReference type="Proteomes" id="UP000813423"/>
    </source>
</evidence>
<reference evidence="2" key="1">
    <citation type="submission" date="2021-08" db="EMBL/GenBank/DDBJ databases">
        <title>Global Aspergillus fumigatus from environmental and clinical sources.</title>
        <authorList>
            <person name="Barber A."/>
            <person name="Sae-Ong T."/>
        </authorList>
    </citation>
    <scope>NUCLEOTIDE SEQUENCE</scope>
    <source>
        <strain evidence="2">NRZ-2016-071</strain>
    </source>
</reference>
<comment type="caution">
    <text evidence="2">The sequence shown here is derived from an EMBL/GenBank/DDBJ whole genome shotgun (WGS) entry which is preliminary data.</text>
</comment>
<dbReference type="AlphaFoldDB" id="A0A9P8N835"/>
<dbReference type="Gene3D" id="1.10.510.10">
    <property type="entry name" value="Transferase(Phosphotransferase) domain 1"/>
    <property type="match status" value="1"/>
</dbReference>
<dbReference type="SUPFAM" id="SSF56112">
    <property type="entry name" value="Protein kinase-like (PK-like)"/>
    <property type="match status" value="1"/>
</dbReference>
<evidence type="ECO:0000259" key="1">
    <source>
        <dbReference type="PROSITE" id="PS50011"/>
    </source>
</evidence>
<dbReference type="InterPro" id="IPR000719">
    <property type="entry name" value="Prot_kinase_dom"/>
</dbReference>
<evidence type="ECO:0000313" key="2">
    <source>
        <dbReference type="EMBL" id="KAH1894041.1"/>
    </source>
</evidence>
<sequence>MSGTFADALDLENVPLSIVKELKSSESSSIFVVELQGKLYVMKLFHDNGDPGFTEKGRDLNRFRCELNAYRNLHSFGVCERGFVPYYYGYIDRLDPTKFCPHLTHFANDLYNPRGILLEYLQDPEELNCVNYSDSRFQIAIDGLREIHGALIQHRDVYPKNILIARERVVWIDFDVAVTFPDKELMNLQAEEYCQYEMKLFKSFGELLVCIPYPGLQHGLTERTARGSKTGSSSKYKVLLAACCYALVLAKSQFCAPYDALLVMTPCPTFETIARQTPLNTIVSVTVVNS</sequence>
<dbReference type="GO" id="GO:0004672">
    <property type="term" value="F:protein kinase activity"/>
    <property type="evidence" value="ECO:0007669"/>
    <property type="project" value="InterPro"/>
</dbReference>
<dbReference type="Proteomes" id="UP000813423">
    <property type="component" value="Unassembled WGS sequence"/>
</dbReference>
<dbReference type="InterPro" id="IPR011009">
    <property type="entry name" value="Kinase-like_dom_sf"/>
</dbReference>
<feature type="domain" description="Protein kinase" evidence="1">
    <location>
        <begin position="1"/>
        <end position="290"/>
    </location>
</feature>
<gene>
    <name evidence="2" type="ORF">KXV57_002559</name>
</gene>
<name>A0A9P8N835_ASPFM</name>
<dbReference type="PROSITE" id="PS50011">
    <property type="entry name" value="PROTEIN_KINASE_DOM"/>
    <property type="match status" value="1"/>
</dbReference>
<protein>
    <recommendedName>
        <fullName evidence="1">Protein kinase domain-containing protein</fullName>
    </recommendedName>
</protein>
<dbReference type="EMBL" id="JAIBSC010000165">
    <property type="protein sequence ID" value="KAH1894041.1"/>
    <property type="molecule type" value="Genomic_DNA"/>
</dbReference>
<organism evidence="2 3">
    <name type="scientific">Aspergillus fumigatus</name>
    <name type="common">Neosartorya fumigata</name>
    <dbReference type="NCBI Taxonomy" id="746128"/>
    <lineage>
        <taxon>Eukaryota</taxon>
        <taxon>Fungi</taxon>
        <taxon>Dikarya</taxon>
        <taxon>Ascomycota</taxon>
        <taxon>Pezizomycotina</taxon>
        <taxon>Eurotiomycetes</taxon>
        <taxon>Eurotiomycetidae</taxon>
        <taxon>Eurotiales</taxon>
        <taxon>Aspergillaceae</taxon>
        <taxon>Aspergillus</taxon>
        <taxon>Aspergillus subgen. Fumigati</taxon>
    </lineage>
</organism>